<reference evidence="5" key="1">
    <citation type="submission" date="2023-03" db="EMBL/GenBank/DDBJ databases">
        <authorList>
            <person name="Julca I."/>
        </authorList>
    </citation>
    <scope>NUCLEOTIDE SEQUENCE</scope>
</reference>
<keyword evidence="6" id="KW-1185">Reference proteome</keyword>
<dbReference type="SUPFAM" id="SSF48371">
    <property type="entry name" value="ARM repeat"/>
    <property type="match status" value="1"/>
</dbReference>
<evidence type="ECO:0000313" key="6">
    <source>
        <dbReference type="Proteomes" id="UP001161247"/>
    </source>
</evidence>
<protein>
    <submittedName>
        <fullName evidence="5">OLC1v1021171C1</fullName>
    </submittedName>
</protein>
<feature type="repeat" description="ARM" evidence="3">
    <location>
        <begin position="509"/>
        <end position="553"/>
    </location>
</feature>
<dbReference type="InterPro" id="IPR011989">
    <property type="entry name" value="ARM-like"/>
</dbReference>
<accession>A0AAV1BV24</accession>
<dbReference type="FunFam" id="1.25.10.10:FF:000308">
    <property type="entry name" value="U-box domain-containing protein 4"/>
    <property type="match status" value="1"/>
</dbReference>
<sequence length="633" mass="68001">MGPISAKHLTTRLTSVTATLNLTHTHALHCGPHQTSSCVLLLSVIARTSMSPPSQISKTYPATPFFTPTHPPFLSISSSYYFFFCFTLRHENFFFKPHTASTRPDFQLKPLLFVYLPAGPLNPCTKKISRIKLEDSVFFFVPFIFLKGKLNYSSSPERIMVSVEDSHSGTYSRTYYYTPPPSSAKVQRSMGRSMRTVRSNFFRVDSKGPEREFDSNLSENLSDSAIMDIRLGELAFRRNPGDDADAKSSGGGVDVAAEDLKKYLDLSRSFGSDLSAYSSDISGELQRLASIPDPGPMLGPTVAASDPEPEPCPGFLQRESFSTEIIESISPEDLQPTVKLCIDGLNSSSVAVKRSAAAKLRLLAKNRADNRALIGEAGAIPALIPLLRCTDPVTQEHAVTALLNLSLHELNKPLITSTADSASGAAALKSLIYVLKTGTEISKQNAACTLLNLALVDESNKLSIGACGAIPHLVALLINGSIRGKKDALTTLYKLCSVSLNKERAVNAGAVGPLVNLVSSSSEQGGLAEKSMVVLSSLAGIEMGREAIVEEGGIGALVEAIEDSSDKGKEFAVLTLLQLCSDSVRNRGLLVREGGIPPLVALSQNGTAKAKHKAERLLEYLRGSRHEAACSTP</sequence>
<dbReference type="EMBL" id="OX459118">
    <property type="protein sequence ID" value="CAI9087166.1"/>
    <property type="molecule type" value="Genomic_DNA"/>
</dbReference>
<dbReference type="InterPro" id="IPR058678">
    <property type="entry name" value="ARM_PUB"/>
</dbReference>
<dbReference type="Pfam" id="PF25598">
    <property type="entry name" value="ARM_PUB"/>
    <property type="match status" value="1"/>
</dbReference>
<dbReference type="SMART" id="SM00185">
    <property type="entry name" value="ARM"/>
    <property type="match status" value="4"/>
</dbReference>
<dbReference type="AlphaFoldDB" id="A0AAV1BV24"/>
<gene>
    <name evidence="5" type="ORF">OLC1_LOCUS59</name>
</gene>
<feature type="repeat" description="ARM" evidence="3">
    <location>
        <begin position="378"/>
        <end position="420"/>
    </location>
</feature>
<organism evidence="5 6">
    <name type="scientific">Oldenlandia corymbosa var. corymbosa</name>
    <dbReference type="NCBI Taxonomy" id="529605"/>
    <lineage>
        <taxon>Eukaryota</taxon>
        <taxon>Viridiplantae</taxon>
        <taxon>Streptophyta</taxon>
        <taxon>Embryophyta</taxon>
        <taxon>Tracheophyta</taxon>
        <taxon>Spermatophyta</taxon>
        <taxon>Magnoliopsida</taxon>
        <taxon>eudicotyledons</taxon>
        <taxon>Gunneridae</taxon>
        <taxon>Pentapetalae</taxon>
        <taxon>asterids</taxon>
        <taxon>lamiids</taxon>
        <taxon>Gentianales</taxon>
        <taxon>Rubiaceae</taxon>
        <taxon>Rubioideae</taxon>
        <taxon>Spermacoceae</taxon>
        <taxon>Hedyotis-Oldenlandia complex</taxon>
        <taxon>Oldenlandia</taxon>
    </lineage>
</organism>
<name>A0AAV1BV24_OLDCO</name>
<dbReference type="PROSITE" id="PS50176">
    <property type="entry name" value="ARM_REPEAT"/>
    <property type="match status" value="2"/>
</dbReference>
<dbReference type="InterPro" id="IPR016024">
    <property type="entry name" value="ARM-type_fold"/>
</dbReference>
<dbReference type="InterPro" id="IPR000225">
    <property type="entry name" value="Armadillo"/>
</dbReference>
<proteinExistence type="predicted"/>
<keyword evidence="2" id="KW-0833">Ubl conjugation pathway</keyword>
<evidence type="ECO:0000256" key="3">
    <source>
        <dbReference type="PROSITE-ProRule" id="PRU00259"/>
    </source>
</evidence>
<evidence type="ECO:0000259" key="4">
    <source>
        <dbReference type="Pfam" id="PF25598"/>
    </source>
</evidence>
<evidence type="ECO:0000256" key="2">
    <source>
        <dbReference type="ARBA" id="ARBA00022786"/>
    </source>
</evidence>
<feature type="domain" description="U-box" evidence="4">
    <location>
        <begin position="353"/>
        <end position="624"/>
    </location>
</feature>
<dbReference type="Gene3D" id="1.25.10.10">
    <property type="entry name" value="Leucine-rich Repeat Variant"/>
    <property type="match status" value="3"/>
</dbReference>
<keyword evidence="1" id="KW-0677">Repeat</keyword>
<evidence type="ECO:0000256" key="1">
    <source>
        <dbReference type="ARBA" id="ARBA00022737"/>
    </source>
</evidence>
<evidence type="ECO:0000313" key="5">
    <source>
        <dbReference type="EMBL" id="CAI9087166.1"/>
    </source>
</evidence>
<dbReference type="PANTHER" id="PTHR23315">
    <property type="entry name" value="U BOX DOMAIN-CONTAINING"/>
    <property type="match status" value="1"/>
</dbReference>
<dbReference type="PANTHER" id="PTHR23315:SF129">
    <property type="entry name" value="ARM REPEAT SUPERFAMILY PROTEIN"/>
    <property type="match status" value="1"/>
</dbReference>
<dbReference type="Proteomes" id="UP001161247">
    <property type="component" value="Chromosome 1"/>
</dbReference>